<keyword evidence="3" id="KW-1185">Reference proteome</keyword>
<dbReference type="GO" id="GO:0043937">
    <property type="term" value="P:regulation of sporulation"/>
    <property type="evidence" value="ECO:0007669"/>
    <property type="project" value="InterPro"/>
</dbReference>
<reference evidence="2 3" key="1">
    <citation type="submission" date="2019-04" db="EMBL/GenBank/DDBJ databases">
        <title>Whole genome sequencing of Brevibacillus sp. TGS2-1.</title>
        <authorList>
            <person name="Choi A."/>
        </authorList>
    </citation>
    <scope>NUCLEOTIDE SEQUENCE [LARGE SCALE GENOMIC DNA]</scope>
    <source>
        <strain evidence="2 3">TGS2-1</strain>
    </source>
</reference>
<dbReference type="InterPro" id="IPR018540">
    <property type="entry name" value="Spo0E-like"/>
</dbReference>
<sequence length="63" mass="7561">MVRRYEMRNEDLLQKIDTLQFQLNEIFKQKGSLTDCAVVKVSQELDDYVVEHQRRMRDEVSGK</sequence>
<dbReference type="Gene3D" id="4.10.280.10">
    <property type="entry name" value="Helix-loop-helix DNA-binding domain"/>
    <property type="match status" value="1"/>
</dbReference>
<accession>A0A4V5TJG0</accession>
<name>A0A4V5TJG0_9BACL</name>
<dbReference type="Proteomes" id="UP000307841">
    <property type="component" value="Unassembled WGS sequence"/>
</dbReference>
<dbReference type="AlphaFoldDB" id="A0A4V5TJG0"/>
<dbReference type="InterPro" id="IPR036638">
    <property type="entry name" value="HLH_DNA-bd_sf"/>
</dbReference>
<gene>
    <name evidence="2" type="ORF">E8L90_15260</name>
</gene>
<feature type="coiled-coil region" evidence="1">
    <location>
        <begin position="2"/>
        <end position="29"/>
    </location>
</feature>
<evidence type="ECO:0000313" key="2">
    <source>
        <dbReference type="EMBL" id="TKI59343.1"/>
    </source>
</evidence>
<dbReference type="Pfam" id="PF09388">
    <property type="entry name" value="SpoOE-like"/>
    <property type="match status" value="1"/>
</dbReference>
<dbReference type="GO" id="GO:0046983">
    <property type="term" value="F:protein dimerization activity"/>
    <property type="evidence" value="ECO:0007669"/>
    <property type="project" value="InterPro"/>
</dbReference>
<dbReference type="InterPro" id="IPR037208">
    <property type="entry name" value="Spo0E-like_sf"/>
</dbReference>
<organism evidence="2 3">
    <name type="scientific">Brevibacillus antibioticus</name>
    <dbReference type="NCBI Taxonomy" id="2570228"/>
    <lineage>
        <taxon>Bacteria</taxon>
        <taxon>Bacillati</taxon>
        <taxon>Bacillota</taxon>
        <taxon>Bacilli</taxon>
        <taxon>Bacillales</taxon>
        <taxon>Paenibacillaceae</taxon>
        <taxon>Brevibacillus</taxon>
    </lineage>
</organism>
<keyword evidence="1" id="KW-0175">Coiled coil</keyword>
<dbReference type="SUPFAM" id="SSF140500">
    <property type="entry name" value="BAS1536-like"/>
    <property type="match status" value="1"/>
</dbReference>
<comment type="caution">
    <text evidence="2">The sequence shown here is derived from an EMBL/GenBank/DDBJ whole genome shotgun (WGS) entry which is preliminary data.</text>
</comment>
<protein>
    <submittedName>
        <fullName evidence="2">Aspartyl-phosphate phosphatase Spo0E family protein</fullName>
    </submittedName>
</protein>
<evidence type="ECO:0000256" key="1">
    <source>
        <dbReference type="SAM" id="Coils"/>
    </source>
</evidence>
<dbReference type="EMBL" id="SZNK01000001">
    <property type="protein sequence ID" value="TKI59343.1"/>
    <property type="molecule type" value="Genomic_DNA"/>
</dbReference>
<evidence type="ECO:0000313" key="3">
    <source>
        <dbReference type="Proteomes" id="UP000307841"/>
    </source>
</evidence>
<proteinExistence type="predicted"/>
<dbReference type="OrthoDB" id="2472990at2"/>